<evidence type="ECO:0000256" key="6">
    <source>
        <dbReference type="SAM" id="Phobius"/>
    </source>
</evidence>
<name>A0A365U753_9RHOB</name>
<evidence type="ECO:0000256" key="4">
    <source>
        <dbReference type="ARBA" id="ARBA00023136"/>
    </source>
</evidence>
<dbReference type="InterPro" id="IPR056738">
    <property type="entry name" value="NfeD1b_N"/>
</dbReference>
<evidence type="ECO:0000256" key="3">
    <source>
        <dbReference type="ARBA" id="ARBA00022989"/>
    </source>
</evidence>
<dbReference type="Pfam" id="PF01957">
    <property type="entry name" value="NfeD"/>
    <property type="match status" value="1"/>
</dbReference>
<feature type="region of interest" description="Disordered" evidence="5">
    <location>
        <begin position="131"/>
        <end position="166"/>
    </location>
</feature>
<evidence type="ECO:0000256" key="1">
    <source>
        <dbReference type="ARBA" id="ARBA00004141"/>
    </source>
</evidence>
<feature type="domain" description="NfeD-like C-terminal" evidence="8">
    <location>
        <begin position="399"/>
        <end position="451"/>
    </location>
</feature>
<feature type="transmembrane region" description="Helical" evidence="6">
    <location>
        <begin position="365"/>
        <end position="386"/>
    </location>
</feature>
<evidence type="ECO:0000313" key="12">
    <source>
        <dbReference type="Proteomes" id="UP000253370"/>
    </source>
</evidence>
<feature type="domain" description="NfeD integral membrane" evidence="9">
    <location>
        <begin position="266"/>
        <end position="382"/>
    </location>
</feature>
<sequence length="462" mass="46915">MIRAGLALLALVFSVAGLWAQGEQADPQAPIILVTPVEGAIGPPATRHIASVIERAETRGAALVVLRMDTPGGLATSTRDINRAILSARVPVAVHVAPAGTRAASAGTYILYAAHVAAMAEGTNLGAATPVAMGGGAPLPQGGEAPRDEGSGEEGEAPPSPEDAGAQKRIEDAVASIRALAELRGRNADWAEKAVREAASLTAREALERGVIEHLAADTAALAAAADGRTVSVNGTERRLALGDPRIETVAPSLVTRILSVLANPNVALLMMTLGFYGLLYELASPGLGPGVAGAILMLLGLYSLNTLPVNYAGMGLILLGLLLLGLEALSPSFGVAGIGGIVAFGIGAAILIDTDVAAFQVSPGVIVTLGALSGAVVLLLVGAVVGTRRQRPRESAGEMAGAMAEVLSWEDGKGRVRAHGELWRATGPAGLSPGDTARVDSVEGLTLHLRRADGADRKDQS</sequence>
<dbReference type="GO" id="GO:0016020">
    <property type="term" value="C:membrane"/>
    <property type="evidence" value="ECO:0007669"/>
    <property type="project" value="UniProtKB-SubCell"/>
</dbReference>
<dbReference type="EMBL" id="QNTQ01000013">
    <property type="protein sequence ID" value="RBI84046.1"/>
    <property type="molecule type" value="Genomic_DNA"/>
</dbReference>
<dbReference type="Gene3D" id="3.90.226.10">
    <property type="entry name" value="2-enoyl-CoA Hydratase, Chain A, domain 1"/>
    <property type="match status" value="1"/>
</dbReference>
<feature type="chain" id="PRO_5016671107" evidence="7">
    <location>
        <begin position="21"/>
        <end position="462"/>
    </location>
</feature>
<dbReference type="SUPFAM" id="SSF52096">
    <property type="entry name" value="ClpP/crotonase"/>
    <property type="match status" value="1"/>
</dbReference>
<accession>A0A365U753</accession>
<keyword evidence="4 6" id="KW-0472">Membrane</keyword>
<reference evidence="11 12" key="1">
    <citation type="submission" date="2018-07" db="EMBL/GenBank/DDBJ databases">
        <title>Rhodosalinus sp. strain E84T genomic sequence and assembly.</title>
        <authorList>
            <person name="Liu Z.-W."/>
            <person name="Lu D.-C."/>
        </authorList>
    </citation>
    <scope>NUCLEOTIDE SEQUENCE [LARGE SCALE GENOMIC DNA]</scope>
    <source>
        <strain evidence="11 12">E84</strain>
    </source>
</reference>
<keyword evidence="3 6" id="KW-1133">Transmembrane helix</keyword>
<dbReference type="AlphaFoldDB" id="A0A365U753"/>
<feature type="domain" description="NfeD1b N-terminal" evidence="10">
    <location>
        <begin position="33"/>
        <end position="136"/>
    </location>
</feature>
<feature type="transmembrane region" description="Helical" evidence="6">
    <location>
        <begin position="334"/>
        <end position="353"/>
    </location>
</feature>
<dbReference type="InterPro" id="IPR052165">
    <property type="entry name" value="Membrane_assoc_protease"/>
</dbReference>
<feature type="transmembrane region" description="Helical" evidence="6">
    <location>
        <begin position="310"/>
        <end position="327"/>
    </location>
</feature>
<evidence type="ECO:0000259" key="8">
    <source>
        <dbReference type="Pfam" id="PF01957"/>
    </source>
</evidence>
<dbReference type="InterPro" id="IPR029045">
    <property type="entry name" value="ClpP/crotonase-like_dom_sf"/>
</dbReference>
<proteinExistence type="predicted"/>
<evidence type="ECO:0000313" key="11">
    <source>
        <dbReference type="EMBL" id="RBI84046.1"/>
    </source>
</evidence>
<feature type="signal peptide" evidence="7">
    <location>
        <begin position="1"/>
        <end position="20"/>
    </location>
</feature>
<dbReference type="InterPro" id="IPR002810">
    <property type="entry name" value="NfeD-like_C"/>
</dbReference>
<evidence type="ECO:0000259" key="9">
    <source>
        <dbReference type="Pfam" id="PF24961"/>
    </source>
</evidence>
<organism evidence="11 12">
    <name type="scientific">Rhodosalinus halophilus</name>
    <dbReference type="NCBI Taxonomy" id="2259333"/>
    <lineage>
        <taxon>Bacteria</taxon>
        <taxon>Pseudomonadati</taxon>
        <taxon>Pseudomonadota</taxon>
        <taxon>Alphaproteobacteria</taxon>
        <taxon>Rhodobacterales</taxon>
        <taxon>Paracoccaceae</taxon>
        <taxon>Rhodosalinus</taxon>
    </lineage>
</organism>
<protein>
    <submittedName>
        <fullName evidence="11">Nodulation protein NfeD</fullName>
    </submittedName>
</protein>
<dbReference type="PANTHER" id="PTHR33507:SF4">
    <property type="entry name" value="NODULATION COMPETITIVENESS PROTEIN NFED"/>
    <property type="match status" value="1"/>
</dbReference>
<keyword evidence="2 6" id="KW-0812">Transmembrane</keyword>
<dbReference type="Pfam" id="PF25145">
    <property type="entry name" value="NfeD1b_N"/>
    <property type="match status" value="1"/>
</dbReference>
<dbReference type="CDD" id="cd07020">
    <property type="entry name" value="Clp_protease_NfeD_1"/>
    <property type="match status" value="1"/>
</dbReference>
<comment type="subcellular location">
    <subcellularLocation>
        <location evidence="1">Membrane</location>
        <topology evidence="1">Multi-pass membrane protein</topology>
    </subcellularLocation>
</comment>
<dbReference type="InterPro" id="IPR056739">
    <property type="entry name" value="NfeD_membrane"/>
</dbReference>
<evidence type="ECO:0000256" key="5">
    <source>
        <dbReference type="SAM" id="MobiDB-lite"/>
    </source>
</evidence>
<feature type="transmembrane region" description="Helical" evidence="6">
    <location>
        <begin position="287"/>
        <end position="304"/>
    </location>
</feature>
<dbReference type="InterPro" id="IPR012340">
    <property type="entry name" value="NA-bd_OB-fold"/>
</dbReference>
<dbReference type="PANTHER" id="PTHR33507">
    <property type="entry name" value="INNER MEMBRANE PROTEIN YBBJ"/>
    <property type="match status" value="1"/>
</dbReference>
<dbReference type="Pfam" id="PF24961">
    <property type="entry name" value="NfeD_membrane"/>
    <property type="match status" value="1"/>
</dbReference>
<evidence type="ECO:0000256" key="7">
    <source>
        <dbReference type="SAM" id="SignalP"/>
    </source>
</evidence>
<keyword evidence="7" id="KW-0732">Signal</keyword>
<comment type="caution">
    <text evidence="11">The sequence shown here is derived from an EMBL/GenBank/DDBJ whole genome shotgun (WGS) entry which is preliminary data.</text>
</comment>
<gene>
    <name evidence="11" type="ORF">DRV85_13605</name>
</gene>
<evidence type="ECO:0000256" key="2">
    <source>
        <dbReference type="ARBA" id="ARBA00022692"/>
    </source>
</evidence>
<dbReference type="Gene3D" id="2.40.50.140">
    <property type="entry name" value="Nucleic acid-binding proteins"/>
    <property type="match status" value="1"/>
</dbReference>
<dbReference type="SUPFAM" id="SSF103473">
    <property type="entry name" value="MFS general substrate transporter"/>
    <property type="match status" value="1"/>
</dbReference>
<dbReference type="SUPFAM" id="SSF141322">
    <property type="entry name" value="NfeD domain-like"/>
    <property type="match status" value="1"/>
</dbReference>
<dbReference type="InterPro" id="IPR036259">
    <property type="entry name" value="MFS_trans_sf"/>
</dbReference>
<dbReference type="Proteomes" id="UP000253370">
    <property type="component" value="Unassembled WGS sequence"/>
</dbReference>
<evidence type="ECO:0000259" key="10">
    <source>
        <dbReference type="Pfam" id="PF25145"/>
    </source>
</evidence>
<keyword evidence="12" id="KW-1185">Reference proteome</keyword>